<evidence type="ECO:0000256" key="1">
    <source>
        <dbReference type="SAM" id="Phobius"/>
    </source>
</evidence>
<keyword evidence="1" id="KW-1133">Transmembrane helix</keyword>
<organism evidence="2 3">
    <name type="scientific">Georgenia yuyongxinii</name>
    <dbReference type="NCBI Taxonomy" id="2589797"/>
    <lineage>
        <taxon>Bacteria</taxon>
        <taxon>Bacillati</taxon>
        <taxon>Actinomycetota</taxon>
        <taxon>Actinomycetes</taxon>
        <taxon>Micrococcales</taxon>
        <taxon>Bogoriellaceae</taxon>
        <taxon>Georgenia</taxon>
    </lineage>
</organism>
<feature type="transmembrane region" description="Helical" evidence="1">
    <location>
        <begin position="201"/>
        <end position="224"/>
    </location>
</feature>
<proteinExistence type="predicted"/>
<dbReference type="EMBL" id="VJXR01000033">
    <property type="protein sequence ID" value="TRW44904.1"/>
    <property type="molecule type" value="Genomic_DNA"/>
</dbReference>
<accession>A0A552WQE2</accession>
<dbReference type="Proteomes" id="UP000318693">
    <property type="component" value="Unassembled WGS sequence"/>
</dbReference>
<keyword evidence="3" id="KW-1185">Reference proteome</keyword>
<evidence type="ECO:0000313" key="2">
    <source>
        <dbReference type="EMBL" id="TRW44904.1"/>
    </source>
</evidence>
<reference evidence="2 3" key="1">
    <citation type="submission" date="2019-07" db="EMBL/GenBank/DDBJ databases">
        <title>Georgenia wutianyii sp. nov. and Georgenia *** sp. nov. isolated from plateau pika (Ochotona curzoniae) in the Qinghai-Tibet plateau of China.</title>
        <authorList>
            <person name="Tian Z."/>
        </authorList>
    </citation>
    <scope>NUCLEOTIDE SEQUENCE [LARGE SCALE GENOMIC DNA]</scope>
    <source>
        <strain evidence="2 3">Z446</strain>
    </source>
</reference>
<feature type="transmembrane region" description="Helical" evidence="1">
    <location>
        <begin position="134"/>
        <end position="163"/>
    </location>
</feature>
<keyword evidence="1" id="KW-0812">Transmembrane</keyword>
<evidence type="ECO:0000313" key="3">
    <source>
        <dbReference type="Proteomes" id="UP000318693"/>
    </source>
</evidence>
<dbReference type="AlphaFoldDB" id="A0A552WQE2"/>
<comment type="caution">
    <text evidence="2">The sequence shown here is derived from an EMBL/GenBank/DDBJ whole genome shotgun (WGS) entry which is preliminary data.</text>
</comment>
<evidence type="ECO:0008006" key="4">
    <source>
        <dbReference type="Google" id="ProtNLM"/>
    </source>
</evidence>
<sequence length="238" mass="24878">MARDDALRSAGTAALVVHVGLGLVSLVAFLAAFGWRVETFLDPSALVTEGASRAALLRWGAVADLLSYYLAVAVIAYVLWRVTRPRSPLVADLSFLAACGYAVAGGAAAAVLAVTGPALMDRYADGDGDADRAAVAVAFGLVTEAVYAIWQFLDPLLLAAWWLGTAVLVRVDQPGLARLSGLLAVVAAVGAPANLLDLRAVVTVLLAVLALAWMAWSVWLLVLLRRHQPPFGPRAPAT</sequence>
<feature type="transmembrane region" description="Helical" evidence="1">
    <location>
        <begin position="55"/>
        <end position="80"/>
    </location>
</feature>
<name>A0A552WQE2_9MICO</name>
<feature type="transmembrane region" description="Helical" evidence="1">
    <location>
        <begin position="12"/>
        <end position="35"/>
    </location>
</feature>
<dbReference type="RefSeq" id="WP_143418733.1">
    <property type="nucleotide sequence ID" value="NZ_VJXR01000033.1"/>
</dbReference>
<feature type="transmembrane region" description="Helical" evidence="1">
    <location>
        <begin position="92"/>
        <end position="114"/>
    </location>
</feature>
<protein>
    <recommendedName>
        <fullName evidence="4">DUF4386 family protein</fullName>
    </recommendedName>
</protein>
<keyword evidence="1" id="KW-0472">Membrane</keyword>
<gene>
    <name evidence="2" type="ORF">FJ693_11865</name>
</gene>
<feature type="transmembrane region" description="Helical" evidence="1">
    <location>
        <begin position="175"/>
        <end position="195"/>
    </location>
</feature>